<evidence type="ECO:0000313" key="2">
    <source>
        <dbReference type="EMBL" id="DAD27006.1"/>
    </source>
</evidence>
<comment type="caution">
    <text evidence="2">The sequence shown here is derived from an EMBL/GenBank/DDBJ whole genome shotgun (WGS) entry which is preliminary data.</text>
</comment>
<protein>
    <submittedName>
        <fullName evidence="2">Uncharacterized protein</fullName>
    </submittedName>
</protein>
<sequence>MTLSRNGGRKLAQFLKKGKQKGYK</sequence>
<evidence type="ECO:0000256" key="1">
    <source>
        <dbReference type="SAM" id="MobiDB-lite"/>
    </source>
</evidence>
<evidence type="ECO:0000313" key="3">
    <source>
        <dbReference type="Proteomes" id="UP000607653"/>
    </source>
</evidence>
<name>A0A822Y748_NELNU</name>
<dbReference type="EMBL" id="DUZY01000002">
    <property type="protein sequence ID" value="DAD27006.1"/>
    <property type="molecule type" value="Genomic_DNA"/>
</dbReference>
<dbReference type="Proteomes" id="UP000607653">
    <property type="component" value="Unassembled WGS sequence"/>
</dbReference>
<reference evidence="2 3" key="1">
    <citation type="journal article" date="2020" name="Mol. Biol. Evol.">
        <title>Distinct Expression and Methylation Patterns for Genes with Different Fates following a Single Whole-Genome Duplication in Flowering Plants.</title>
        <authorList>
            <person name="Shi T."/>
            <person name="Rahmani R.S."/>
            <person name="Gugger P.F."/>
            <person name="Wang M."/>
            <person name="Li H."/>
            <person name="Zhang Y."/>
            <person name="Li Z."/>
            <person name="Wang Q."/>
            <person name="Van de Peer Y."/>
            <person name="Marchal K."/>
            <person name="Chen J."/>
        </authorList>
    </citation>
    <scope>NUCLEOTIDE SEQUENCE [LARGE SCALE GENOMIC DNA]</scope>
    <source>
        <tissue evidence="2">Leaf</tissue>
    </source>
</reference>
<gene>
    <name evidence="2" type="ORF">HUJ06_028474</name>
</gene>
<organism evidence="2 3">
    <name type="scientific">Nelumbo nucifera</name>
    <name type="common">Sacred lotus</name>
    <dbReference type="NCBI Taxonomy" id="4432"/>
    <lineage>
        <taxon>Eukaryota</taxon>
        <taxon>Viridiplantae</taxon>
        <taxon>Streptophyta</taxon>
        <taxon>Embryophyta</taxon>
        <taxon>Tracheophyta</taxon>
        <taxon>Spermatophyta</taxon>
        <taxon>Magnoliopsida</taxon>
        <taxon>Proteales</taxon>
        <taxon>Nelumbonaceae</taxon>
        <taxon>Nelumbo</taxon>
    </lineage>
</organism>
<feature type="region of interest" description="Disordered" evidence="1">
    <location>
        <begin position="1"/>
        <end position="24"/>
    </location>
</feature>
<accession>A0A822Y748</accession>
<proteinExistence type="predicted"/>
<keyword evidence="3" id="KW-1185">Reference proteome</keyword>
<dbReference type="AlphaFoldDB" id="A0A822Y748"/>